<dbReference type="InterPro" id="IPR029063">
    <property type="entry name" value="SAM-dependent_MTases_sf"/>
</dbReference>
<feature type="region of interest" description="Disordered" evidence="2">
    <location>
        <begin position="55"/>
        <end position="74"/>
    </location>
</feature>
<evidence type="ECO:0000256" key="1">
    <source>
        <dbReference type="SAM" id="Coils"/>
    </source>
</evidence>
<dbReference type="Proteomes" id="UP001184828">
    <property type="component" value="Unassembled WGS sequence"/>
</dbReference>
<organism evidence="3 4">
    <name type="scientific">Variovorax paradoxus</name>
    <dbReference type="NCBI Taxonomy" id="34073"/>
    <lineage>
        <taxon>Bacteria</taxon>
        <taxon>Pseudomonadati</taxon>
        <taxon>Pseudomonadota</taxon>
        <taxon>Betaproteobacteria</taxon>
        <taxon>Burkholderiales</taxon>
        <taxon>Comamonadaceae</taxon>
        <taxon>Variovorax</taxon>
    </lineage>
</organism>
<dbReference type="RefSeq" id="WP_309929112.1">
    <property type="nucleotide sequence ID" value="NZ_JAVDQZ010000006.1"/>
</dbReference>
<dbReference type="CDD" id="cd02440">
    <property type="entry name" value="AdoMet_MTases"/>
    <property type="match status" value="1"/>
</dbReference>
<evidence type="ECO:0000313" key="3">
    <source>
        <dbReference type="EMBL" id="MDR6428122.1"/>
    </source>
</evidence>
<protein>
    <submittedName>
        <fullName evidence="3">SAM-dependent methyltransferase</fullName>
    </submittedName>
</protein>
<name>A0AAE3Y246_VARPD</name>
<dbReference type="GO" id="GO:0032259">
    <property type="term" value="P:methylation"/>
    <property type="evidence" value="ECO:0007669"/>
    <property type="project" value="UniProtKB-KW"/>
</dbReference>
<keyword evidence="3" id="KW-0489">Methyltransferase</keyword>
<dbReference type="Pfam" id="PF13489">
    <property type="entry name" value="Methyltransf_23"/>
    <property type="match status" value="1"/>
</dbReference>
<dbReference type="EMBL" id="JAVDQZ010000006">
    <property type="protein sequence ID" value="MDR6428122.1"/>
    <property type="molecule type" value="Genomic_DNA"/>
</dbReference>
<keyword evidence="1" id="KW-0175">Coiled coil</keyword>
<dbReference type="GO" id="GO:0008168">
    <property type="term" value="F:methyltransferase activity"/>
    <property type="evidence" value="ECO:0007669"/>
    <property type="project" value="UniProtKB-KW"/>
</dbReference>
<feature type="coiled-coil region" evidence="1">
    <location>
        <begin position="378"/>
        <end position="405"/>
    </location>
</feature>
<proteinExistence type="predicted"/>
<dbReference type="AlphaFoldDB" id="A0AAE3Y246"/>
<evidence type="ECO:0000256" key="2">
    <source>
        <dbReference type="SAM" id="MobiDB-lite"/>
    </source>
</evidence>
<dbReference type="SUPFAM" id="SSF53335">
    <property type="entry name" value="S-adenosyl-L-methionine-dependent methyltransferases"/>
    <property type="match status" value="1"/>
</dbReference>
<sequence>MFTGRSSVEFEHRRRRDITRSRGQGRVVDKYLIAFGSGRGGQALLLDRCPPRGLTHTGDVRSRNARRSVEPTAPKSQLDYLGEGTALNIRDIVRAGIPTPGSTVLEIGALCSPFFRKSEADVVYVDHVDTEALREKYRVGHGIDVNQIVEVDAVWGANTLLECAGRQVDYVIASHVVEHVPDLITWLKELRAVLKPGGQIRLVVPDKRFTFDYVRRETALQDLIDAYARRARRPLPANIFDHVTYARHVDVNEAWNGPLDPSQLEHCHSFEAAMSMVQDALTTENYHDVHCWVFTPQSCAALMIEAARYGLLDFECAGFCDTPCNSLEFSVFLRPSTDPEAIADSRKRVQDGLTPPMPDLSERVAKLKVEVQAKTLGLEAANARVAEVERALNAARDQLKAHQTSKSWRLTAPLRALRRTLQ</sequence>
<evidence type="ECO:0000313" key="4">
    <source>
        <dbReference type="Proteomes" id="UP001184828"/>
    </source>
</evidence>
<keyword evidence="3" id="KW-0808">Transferase</keyword>
<gene>
    <name evidence="3" type="ORF">J2738_004277</name>
</gene>
<comment type="caution">
    <text evidence="3">The sequence shown here is derived from an EMBL/GenBank/DDBJ whole genome shotgun (WGS) entry which is preliminary data.</text>
</comment>
<accession>A0AAE3Y246</accession>
<dbReference type="Gene3D" id="3.40.50.150">
    <property type="entry name" value="Vaccinia Virus protein VP39"/>
    <property type="match status" value="1"/>
</dbReference>
<reference evidence="3" key="1">
    <citation type="submission" date="2023-07" db="EMBL/GenBank/DDBJ databases">
        <title>Sorghum-associated microbial communities from plants grown in Nebraska, USA.</title>
        <authorList>
            <person name="Schachtman D."/>
        </authorList>
    </citation>
    <scope>NUCLEOTIDE SEQUENCE</scope>
    <source>
        <strain evidence="3">DS2114</strain>
    </source>
</reference>